<keyword evidence="8" id="KW-0449">Lipoprotein</keyword>
<dbReference type="InterPro" id="IPR012933">
    <property type="entry name" value="HicA_mRNA_interferase"/>
</dbReference>
<keyword evidence="6" id="KW-0694">RNA-binding</keyword>
<dbReference type="PANTHER" id="PTHR34873:SF3">
    <property type="entry name" value="ADDICTION MODULE TOXIN, HICA FAMILY"/>
    <property type="match status" value="1"/>
</dbReference>
<dbReference type="GO" id="GO:0016787">
    <property type="term" value="F:hydrolase activity"/>
    <property type="evidence" value="ECO:0007669"/>
    <property type="project" value="UniProtKB-KW"/>
</dbReference>
<evidence type="ECO:0000256" key="2">
    <source>
        <dbReference type="ARBA" id="ARBA00022649"/>
    </source>
</evidence>
<evidence type="ECO:0000256" key="7">
    <source>
        <dbReference type="ARBA" id="ARBA00023016"/>
    </source>
</evidence>
<comment type="caution">
    <text evidence="8">The sequence shown here is derived from an EMBL/GenBank/DDBJ whole genome shotgun (WGS) entry which is preliminary data.</text>
</comment>
<comment type="similarity">
    <text evidence="1">Belongs to the HicA mRNA interferase family.</text>
</comment>
<organism evidence="8 9">
    <name type="scientific">Solimicrobium silvestre</name>
    <dbReference type="NCBI Taxonomy" id="2099400"/>
    <lineage>
        <taxon>Bacteria</taxon>
        <taxon>Pseudomonadati</taxon>
        <taxon>Pseudomonadota</taxon>
        <taxon>Betaproteobacteria</taxon>
        <taxon>Burkholderiales</taxon>
        <taxon>Oxalobacteraceae</taxon>
        <taxon>Solimicrobium</taxon>
    </lineage>
</organism>
<evidence type="ECO:0000313" key="9">
    <source>
        <dbReference type="Proteomes" id="UP000237839"/>
    </source>
</evidence>
<gene>
    <name evidence="8" type="ORF">S2091_2184</name>
</gene>
<dbReference type="GO" id="GO:0004519">
    <property type="term" value="F:endonuclease activity"/>
    <property type="evidence" value="ECO:0007669"/>
    <property type="project" value="UniProtKB-KW"/>
</dbReference>
<sequence length="73" mass="8497">MCIDVYIYYMNSANLIKKLKQDGWYLAHTVGSHNQFKHPTKPGKVTVPHPRKDIQIGTLKSIFKQAGWPWKQD</sequence>
<dbReference type="PANTHER" id="PTHR34873">
    <property type="entry name" value="SSR1766 PROTEIN"/>
    <property type="match status" value="1"/>
</dbReference>
<keyword evidence="3" id="KW-0540">Nuclease</keyword>
<dbReference type="GO" id="GO:0003729">
    <property type="term" value="F:mRNA binding"/>
    <property type="evidence" value="ECO:0007669"/>
    <property type="project" value="InterPro"/>
</dbReference>
<dbReference type="Proteomes" id="UP000237839">
    <property type="component" value="Unassembled WGS sequence"/>
</dbReference>
<protein>
    <submittedName>
        <fullName evidence="8">Putative periplasmic or secreted lipoprotein</fullName>
    </submittedName>
</protein>
<evidence type="ECO:0000256" key="1">
    <source>
        <dbReference type="ARBA" id="ARBA00006620"/>
    </source>
</evidence>
<evidence type="ECO:0000256" key="3">
    <source>
        <dbReference type="ARBA" id="ARBA00022722"/>
    </source>
</evidence>
<evidence type="ECO:0000313" key="8">
    <source>
        <dbReference type="EMBL" id="PRC93098.1"/>
    </source>
</evidence>
<dbReference type="AlphaFoldDB" id="A0A2S9GZG6"/>
<evidence type="ECO:0000256" key="4">
    <source>
        <dbReference type="ARBA" id="ARBA00022759"/>
    </source>
</evidence>
<keyword evidence="7" id="KW-0346">Stress response</keyword>
<dbReference type="InterPro" id="IPR038570">
    <property type="entry name" value="HicA_sf"/>
</dbReference>
<keyword evidence="9" id="KW-1185">Reference proteome</keyword>
<keyword evidence="2" id="KW-1277">Toxin-antitoxin system</keyword>
<keyword evidence="4" id="KW-0255">Endonuclease</keyword>
<accession>A0A2S9GZG6</accession>
<proteinExistence type="inferred from homology"/>
<evidence type="ECO:0000256" key="6">
    <source>
        <dbReference type="ARBA" id="ARBA00022884"/>
    </source>
</evidence>
<name>A0A2S9GZG6_9BURK</name>
<keyword evidence="5" id="KW-0378">Hydrolase</keyword>
<reference evidence="8 9" key="1">
    <citation type="submission" date="2018-02" db="EMBL/GenBank/DDBJ databases">
        <title>Solimicrobium silvestre gen. nov., sp. nov., isolated from alpine forest soil.</title>
        <authorList>
            <person name="Margesin R."/>
            <person name="Albuquerque L."/>
            <person name="Zhang D.-C."/>
            <person name="Froufe H.J.C."/>
            <person name="Severino R."/>
            <person name="Roxo I."/>
            <person name="Egas C."/>
            <person name="Da Costa M.S."/>
        </authorList>
    </citation>
    <scope>NUCLEOTIDE SEQUENCE [LARGE SCALE GENOMIC DNA]</scope>
    <source>
        <strain evidence="8 9">S20-91</strain>
    </source>
</reference>
<dbReference type="Pfam" id="PF07927">
    <property type="entry name" value="HicA_toxin"/>
    <property type="match status" value="1"/>
</dbReference>
<dbReference type="Gene3D" id="3.30.920.30">
    <property type="entry name" value="Hypothetical protein"/>
    <property type="match status" value="1"/>
</dbReference>
<evidence type="ECO:0000256" key="5">
    <source>
        <dbReference type="ARBA" id="ARBA00022801"/>
    </source>
</evidence>
<dbReference type="SUPFAM" id="SSF54786">
    <property type="entry name" value="YcfA/nrd intein domain"/>
    <property type="match status" value="1"/>
</dbReference>
<dbReference type="EMBL" id="PUGF01000009">
    <property type="protein sequence ID" value="PRC93098.1"/>
    <property type="molecule type" value="Genomic_DNA"/>
</dbReference>